<dbReference type="SUPFAM" id="SSF53639">
    <property type="entry name" value="AraD/HMP-PK domain-like"/>
    <property type="match status" value="1"/>
</dbReference>
<dbReference type="GO" id="GO:0046872">
    <property type="term" value="F:metal ion binding"/>
    <property type="evidence" value="ECO:0007669"/>
    <property type="project" value="UniProtKB-KW"/>
</dbReference>
<dbReference type="STRING" id="762967.HMPREF9440_01452"/>
<dbReference type="InterPro" id="IPR001303">
    <property type="entry name" value="Aldolase_II/adducin_N"/>
</dbReference>
<dbReference type="GO" id="GO:0016832">
    <property type="term" value="F:aldehyde-lyase activity"/>
    <property type="evidence" value="ECO:0007669"/>
    <property type="project" value="TreeGrafter"/>
</dbReference>
<evidence type="ECO:0000313" key="5">
    <source>
        <dbReference type="Proteomes" id="UP000004956"/>
    </source>
</evidence>
<comment type="caution">
    <text evidence="4">The sequence shown here is derived from an EMBL/GenBank/DDBJ whole genome shotgun (WGS) entry which is preliminary data.</text>
</comment>
<dbReference type="PANTHER" id="PTHR22789:SF0">
    <property type="entry name" value="3-OXO-TETRONATE 4-PHOSPHATE DECARBOXYLASE-RELATED"/>
    <property type="match status" value="1"/>
</dbReference>
<dbReference type="EMBL" id="AFBQ01000209">
    <property type="protein sequence ID" value="EHY31172.1"/>
    <property type="molecule type" value="Genomic_DNA"/>
</dbReference>
<gene>
    <name evidence="4" type="ORF">HMPREF9440_01452</name>
</gene>
<protein>
    <submittedName>
        <fullName evidence="4">Putative L-ribulose-5-phosphate 4-epimerase</fullName>
    </submittedName>
</protein>
<dbReference type="RefSeq" id="WP_008542409.1">
    <property type="nucleotide sequence ID" value="NZ_JH604968.1"/>
</dbReference>
<evidence type="ECO:0000259" key="3">
    <source>
        <dbReference type="SMART" id="SM01007"/>
    </source>
</evidence>
<accession>H3KFD5</accession>
<dbReference type="Pfam" id="PF00596">
    <property type="entry name" value="Aldolase_II"/>
    <property type="match status" value="1"/>
</dbReference>
<evidence type="ECO:0000256" key="2">
    <source>
        <dbReference type="ARBA" id="ARBA00023239"/>
    </source>
</evidence>
<keyword evidence="2" id="KW-0456">Lyase</keyword>
<dbReference type="PANTHER" id="PTHR22789">
    <property type="entry name" value="FUCULOSE PHOSPHATE ALDOLASE"/>
    <property type="match status" value="1"/>
</dbReference>
<dbReference type="InterPro" id="IPR036409">
    <property type="entry name" value="Aldolase_II/adducin_N_sf"/>
</dbReference>
<evidence type="ECO:0000256" key="1">
    <source>
        <dbReference type="ARBA" id="ARBA00022723"/>
    </source>
</evidence>
<reference evidence="4 5" key="1">
    <citation type="submission" date="2011-11" db="EMBL/GenBank/DDBJ databases">
        <authorList>
            <person name="Weinstock G."/>
            <person name="Sodergren E."/>
            <person name="Clifton S."/>
            <person name="Fulton L."/>
            <person name="Fulton B."/>
            <person name="Courtney L."/>
            <person name="Fronick C."/>
            <person name="Harrison M."/>
            <person name="Strong C."/>
            <person name="Farmer C."/>
            <person name="Delahaunty K."/>
            <person name="Markovic C."/>
            <person name="Hall O."/>
            <person name="Minx P."/>
            <person name="Tomlinson C."/>
            <person name="Mitreva M."/>
            <person name="Hou S."/>
            <person name="Chen J."/>
            <person name="Wollam A."/>
            <person name="Pepin K.H."/>
            <person name="Johnson M."/>
            <person name="Bhonagiri V."/>
            <person name="Zhang X."/>
            <person name="Suruliraj S."/>
            <person name="Warren W."/>
            <person name="Chinwalla A."/>
            <person name="Mardis E.R."/>
            <person name="Wilson R.K."/>
        </authorList>
    </citation>
    <scope>NUCLEOTIDE SEQUENCE [LARGE SCALE GENOMIC DNA]</scope>
    <source>
        <strain evidence="4 5">YIT 11816</strain>
    </source>
</reference>
<dbReference type="GO" id="GO:0019323">
    <property type="term" value="P:pentose catabolic process"/>
    <property type="evidence" value="ECO:0007669"/>
    <property type="project" value="TreeGrafter"/>
</dbReference>
<keyword evidence="1" id="KW-0479">Metal-binding</keyword>
<dbReference type="HOGENOM" id="CLU_006033_3_0_4"/>
<dbReference type="Proteomes" id="UP000004956">
    <property type="component" value="Unassembled WGS sequence"/>
</dbReference>
<organism evidence="4 5">
    <name type="scientific">Sutterella parvirubra YIT 11816</name>
    <dbReference type="NCBI Taxonomy" id="762967"/>
    <lineage>
        <taxon>Bacteria</taxon>
        <taxon>Pseudomonadati</taxon>
        <taxon>Pseudomonadota</taxon>
        <taxon>Betaproteobacteria</taxon>
        <taxon>Burkholderiales</taxon>
        <taxon>Sutterellaceae</taxon>
        <taxon>Sutterella</taxon>
    </lineage>
</organism>
<dbReference type="GO" id="GO:0005829">
    <property type="term" value="C:cytosol"/>
    <property type="evidence" value="ECO:0007669"/>
    <property type="project" value="TreeGrafter"/>
</dbReference>
<evidence type="ECO:0000313" key="4">
    <source>
        <dbReference type="EMBL" id="EHY31172.1"/>
    </source>
</evidence>
<proteinExistence type="predicted"/>
<sequence>MTTPIDSAALRAGLIETARAMNRRGINVNKSGNVSVRALSDEDGRAGFLITPTGIPYESLEPDDIVFVPFGGGAHRGRRRASSEWEMHERVLARRPDVSAVVHTHSAYATALACQRLRIPAFHYMVAAAGGDAIEVAPYKTFGTPELADAAAAALAERNACLLEHHGVLALGKTLEKALALAAEVENLARQYVLVRGLGEPRLIESDEMRRVIEKFRTYGMQPAEGDAAVIPAKPQEPSPPERWCTASGATVACTEKVKVLSENWEEARSMMTDMFEDAVLLGVSKASFRQAMHALVDSLECAYEEKKE</sequence>
<dbReference type="PATRIC" id="fig|762967.3.peg.1140"/>
<dbReference type="InterPro" id="IPR050197">
    <property type="entry name" value="Aldolase_class_II_sugar_metab"/>
</dbReference>
<keyword evidence="5" id="KW-1185">Reference proteome</keyword>
<feature type="domain" description="Class II aldolase/adducin N-terminal" evidence="3">
    <location>
        <begin position="12"/>
        <end position="193"/>
    </location>
</feature>
<name>H3KFD5_9BURK</name>
<dbReference type="SMART" id="SM01007">
    <property type="entry name" value="Aldolase_II"/>
    <property type="match status" value="1"/>
</dbReference>
<dbReference type="AlphaFoldDB" id="H3KFD5"/>
<dbReference type="Gene3D" id="3.40.225.10">
    <property type="entry name" value="Class II aldolase/adducin N-terminal domain"/>
    <property type="match status" value="1"/>
</dbReference>
<dbReference type="OrthoDB" id="5500703at2"/>